<evidence type="ECO:0000313" key="4">
    <source>
        <dbReference type="Proteomes" id="UP000295184"/>
    </source>
</evidence>
<dbReference type="AlphaFoldDB" id="A0A4R1QJC9"/>
<protein>
    <submittedName>
        <fullName evidence="3">Nuclease-like protein</fullName>
    </submittedName>
</protein>
<accession>A0A4R1QJC9</accession>
<dbReference type="RefSeq" id="WP_058963408.1">
    <property type="nucleotide sequence ID" value="NZ_CABKVM010000014.1"/>
</dbReference>
<keyword evidence="1" id="KW-1133">Transmembrane helix</keyword>
<name>A0A4R1QJC9_9FIRM</name>
<dbReference type="OrthoDB" id="1843489at2"/>
<gene>
    <name evidence="3" type="ORF">EDD77_1276</name>
</gene>
<keyword evidence="1" id="KW-0812">Transmembrane</keyword>
<comment type="caution">
    <text evidence="3">The sequence shown here is derived from an EMBL/GenBank/DDBJ whole genome shotgun (WGS) entry which is preliminary data.</text>
</comment>
<dbReference type="InterPro" id="IPR011528">
    <property type="entry name" value="NERD"/>
</dbReference>
<evidence type="ECO:0000256" key="1">
    <source>
        <dbReference type="SAM" id="Phobius"/>
    </source>
</evidence>
<evidence type="ECO:0000313" key="3">
    <source>
        <dbReference type="EMBL" id="TCL53759.1"/>
    </source>
</evidence>
<proteinExistence type="predicted"/>
<feature type="domain" description="NERD" evidence="2">
    <location>
        <begin position="49"/>
        <end position="159"/>
    </location>
</feature>
<reference evidence="3 4" key="1">
    <citation type="submission" date="2019-03" db="EMBL/GenBank/DDBJ databases">
        <title>Genomic Encyclopedia of Type Strains, Phase IV (KMG-IV): sequencing the most valuable type-strain genomes for metagenomic binning, comparative biology and taxonomic classification.</title>
        <authorList>
            <person name="Goeker M."/>
        </authorList>
    </citation>
    <scope>NUCLEOTIDE SEQUENCE [LARGE SCALE GENOMIC DNA]</scope>
    <source>
        <strain evidence="3 4">DSM 100451</strain>
    </source>
</reference>
<feature type="transmembrane region" description="Helical" evidence="1">
    <location>
        <begin position="6"/>
        <end position="27"/>
    </location>
</feature>
<dbReference type="EMBL" id="SLUM01000027">
    <property type="protein sequence ID" value="TCL53759.1"/>
    <property type="molecule type" value="Genomic_DNA"/>
</dbReference>
<organism evidence="3 4">
    <name type="scientific">Allofournierella massiliensis</name>
    <dbReference type="NCBI Taxonomy" id="1650663"/>
    <lineage>
        <taxon>Bacteria</taxon>
        <taxon>Bacillati</taxon>
        <taxon>Bacillota</taxon>
        <taxon>Clostridia</taxon>
        <taxon>Eubacteriales</taxon>
        <taxon>Oscillospiraceae</taxon>
        <taxon>Allofournierella</taxon>
    </lineage>
</organism>
<keyword evidence="1" id="KW-0472">Membrane</keyword>
<dbReference type="Proteomes" id="UP000295184">
    <property type="component" value="Unassembled WGS sequence"/>
</dbReference>
<sequence>MTPELIIQIAAVLVVVVIFGVAVYLLSPARKTEKAAKAGPIPDDEHENAEAVLRQLRRYAATNEFRVVEPVQIGNDKISADLDALLVGWFGVLGVKCLGYGGTIYGQASDSEWVQEMNGQRRVFTNPLKRAEQSARAVRQALFEAKIKNVPVETVVVFTGKKTQLALPRSCGHYTIEQFSTYLKSVHFEEDKKVEVEPVAAALSVK</sequence>
<dbReference type="Pfam" id="PF08378">
    <property type="entry name" value="NERD"/>
    <property type="match status" value="1"/>
</dbReference>
<evidence type="ECO:0000259" key="2">
    <source>
        <dbReference type="Pfam" id="PF08378"/>
    </source>
</evidence>
<dbReference type="STRING" id="1650663.GCA_001486665_00919"/>